<feature type="transmembrane region" description="Helical" evidence="5">
    <location>
        <begin position="54"/>
        <end position="72"/>
    </location>
</feature>
<name>A0A7W7ZED5_9BACT</name>
<evidence type="ECO:0000256" key="2">
    <source>
        <dbReference type="ARBA" id="ARBA00022692"/>
    </source>
</evidence>
<keyword evidence="4 5" id="KW-0472">Membrane</keyword>
<evidence type="ECO:0000313" key="7">
    <source>
        <dbReference type="EMBL" id="MBB5057806.1"/>
    </source>
</evidence>
<dbReference type="EMBL" id="JACHIP010000003">
    <property type="protein sequence ID" value="MBB5057806.1"/>
    <property type="molecule type" value="Genomic_DNA"/>
</dbReference>
<proteinExistence type="predicted"/>
<keyword evidence="8" id="KW-1185">Reference proteome</keyword>
<comment type="caution">
    <text evidence="7">The sequence shown here is derived from an EMBL/GenBank/DDBJ whole genome shotgun (WGS) entry which is preliminary data.</text>
</comment>
<comment type="subcellular location">
    <subcellularLocation>
        <location evidence="1">Membrane</location>
    </subcellularLocation>
</comment>
<dbReference type="Proteomes" id="UP000540989">
    <property type="component" value="Unassembled WGS sequence"/>
</dbReference>
<gene>
    <name evidence="7" type="ORF">HDF16_002512</name>
</gene>
<feature type="transmembrane region" description="Helical" evidence="5">
    <location>
        <begin position="84"/>
        <end position="104"/>
    </location>
</feature>
<dbReference type="Pfam" id="PF13664">
    <property type="entry name" value="DUF4149"/>
    <property type="match status" value="1"/>
</dbReference>
<protein>
    <submittedName>
        <fullName evidence="7">Putative membrane protein</fullName>
    </submittedName>
</protein>
<evidence type="ECO:0000256" key="3">
    <source>
        <dbReference type="ARBA" id="ARBA00022989"/>
    </source>
</evidence>
<evidence type="ECO:0000256" key="5">
    <source>
        <dbReference type="SAM" id="Phobius"/>
    </source>
</evidence>
<feature type="domain" description="TMEM205-like" evidence="6">
    <location>
        <begin position="11"/>
        <end position="109"/>
    </location>
</feature>
<sequence length="165" mass="18049">MPTLIRFLRLLSIVVWVGGIIFFAFVLAPVAFSVLPSQHQAGSVVGGALRVLDILGLVSGAIFWLTTVLLFRESDPAHKRRYEIQLLLSAVMLLATAYLHAGILPAMEQDRVQSGGDIEAAAKDNPAKMHFEQLHKRSERLEGAILFLGLGLVLLIARESPPQTQ</sequence>
<evidence type="ECO:0000313" key="8">
    <source>
        <dbReference type="Proteomes" id="UP000540989"/>
    </source>
</evidence>
<feature type="transmembrane region" description="Helical" evidence="5">
    <location>
        <begin position="141"/>
        <end position="157"/>
    </location>
</feature>
<evidence type="ECO:0000256" key="1">
    <source>
        <dbReference type="ARBA" id="ARBA00004370"/>
    </source>
</evidence>
<keyword evidence="2 5" id="KW-0812">Transmembrane</keyword>
<dbReference type="GO" id="GO:0016020">
    <property type="term" value="C:membrane"/>
    <property type="evidence" value="ECO:0007669"/>
    <property type="project" value="UniProtKB-SubCell"/>
</dbReference>
<reference evidence="7 8" key="1">
    <citation type="submission" date="2020-08" db="EMBL/GenBank/DDBJ databases">
        <title>Genomic Encyclopedia of Type Strains, Phase IV (KMG-V): Genome sequencing to study the core and pangenomes of soil and plant-associated prokaryotes.</title>
        <authorList>
            <person name="Whitman W."/>
        </authorList>
    </citation>
    <scope>NUCLEOTIDE SEQUENCE [LARGE SCALE GENOMIC DNA]</scope>
    <source>
        <strain evidence="7 8">M8UP14</strain>
    </source>
</reference>
<dbReference type="InterPro" id="IPR025423">
    <property type="entry name" value="TMEM205-like"/>
</dbReference>
<accession>A0A7W7ZED5</accession>
<organism evidence="7 8">
    <name type="scientific">Granulicella aggregans</name>
    <dbReference type="NCBI Taxonomy" id="474949"/>
    <lineage>
        <taxon>Bacteria</taxon>
        <taxon>Pseudomonadati</taxon>
        <taxon>Acidobacteriota</taxon>
        <taxon>Terriglobia</taxon>
        <taxon>Terriglobales</taxon>
        <taxon>Acidobacteriaceae</taxon>
        <taxon>Granulicella</taxon>
    </lineage>
</organism>
<evidence type="ECO:0000256" key="4">
    <source>
        <dbReference type="ARBA" id="ARBA00023136"/>
    </source>
</evidence>
<keyword evidence="3 5" id="KW-1133">Transmembrane helix</keyword>
<feature type="transmembrane region" description="Helical" evidence="5">
    <location>
        <begin position="7"/>
        <end position="34"/>
    </location>
</feature>
<evidence type="ECO:0000259" key="6">
    <source>
        <dbReference type="Pfam" id="PF13664"/>
    </source>
</evidence>
<dbReference type="RefSeq" id="WP_184216938.1">
    <property type="nucleotide sequence ID" value="NZ_JACHIP010000003.1"/>
</dbReference>
<dbReference type="AlphaFoldDB" id="A0A7W7ZED5"/>